<dbReference type="InterPro" id="IPR013525">
    <property type="entry name" value="ABC2_TM"/>
</dbReference>
<feature type="domain" description="ABC-2 type transporter transmembrane" evidence="6">
    <location>
        <begin position="27"/>
        <end position="217"/>
    </location>
</feature>
<gene>
    <name evidence="7" type="ORF">P5G51_014020</name>
</gene>
<keyword evidence="2 5" id="KW-0812">Transmembrane</keyword>
<evidence type="ECO:0000256" key="3">
    <source>
        <dbReference type="ARBA" id="ARBA00022989"/>
    </source>
</evidence>
<evidence type="ECO:0000259" key="6">
    <source>
        <dbReference type="Pfam" id="PF12698"/>
    </source>
</evidence>
<keyword evidence="3 5" id="KW-1133">Transmembrane helix</keyword>
<evidence type="ECO:0000313" key="8">
    <source>
        <dbReference type="Proteomes" id="UP001228376"/>
    </source>
</evidence>
<evidence type="ECO:0000313" key="7">
    <source>
        <dbReference type="EMBL" id="MDY0406355.1"/>
    </source>
</evidence>
<dbReference type="NCBIfam" id="TIGR03062">
    <property type="entry name" value="pip_yhgE_Cterm"/>
    <property type="match status" value="1"/>
</dbReference>
<evidence type="ECO:0000256" key="4">
    <source>
        <dbReference type="ARBA" id="ARBA00023136"/>
    </source>
</evidence>
<dbReference type="Pfam" id="PF12698">
    <property type="entry name" value="ABC2_membrane_3"/>
    <property type="match status" value="1"/>
</dbReference>
<feature type="transmembrane region" description="Helical" evidence="5">
    <location>
        <begin position="74"/>
        <end position="92"/>
    </location>
</feature>
<evidence type="ECO:0000256" key="2">
    <source>
        <dbReference type="ARBA" id="ARBA00022692"/>
    </source>
</evidence>
<dbReference type="InterPro" id="IPR051328">
    <property type="entry name" value="T7SS_ABC-Transporter"/>
</dbReference>
<feature type="transmembrane region" description="Helical" evidence="5">
    <location>
        <begin position="141"/>
        <end position="165"/>
    </location>
</feature>
<reference evidence="7 8" key="1">
    <citation type="submission" date="2023-10" db="EMBL/GenBank/DDBJ databases">
        <title>179-bfca-hs.</title>
        <authorList>
            <person name="Miliotis G."/>
            <person name="Sengupta P."/>
            <person name="Hameed A."/>
            <person name="Chuvochina M."/>
            <person name="Mcdonagh F."/>
            <person name="Simpson A.C."/>
            <person name="Singh N.K."/>
            <person name="Rekha P.D."/>
            <person name="Raman K."/>
            <person name="Hugenholtz P."/>
            <person name="Venkateswaran K."/>
        </authorList>
    </citation>
    <scope>NUCLEOTIDE SEQUENCE [LARGE SCALE GENOMIC DNA]</scope>
    <source>
        <strain evidence="7 8">179-BFC-A-HS</strain>
    </source>
</reference>
<keyword evidence="4 5" id="KW-0472">Membrane</keyword>
<feature type="transmembrane region" description="Helical" evidence="5">
    <location>
        <begin position="172"/>
        <end position="192"/>
    </location>
</feature>
<feature type="transmembrane region" description="Helical" evidence="5">
    <location>
        <begin position="112"/>
        <end position="135"/>
    </location>
</feature>
<sequence>MLADTLNQYPYVHSKIVDVADKIRQIQKTTDINEIIQLLENDPNAEKSFFEEPVKLNENKLFPIANYGTGMTPFYTVLAIWVGALLLISLLATDLHEMKENYTIRHVYFGRLFTFMTIGLLQTIVVLLGDLWLVGVTVKEIGWFILFGLITSVVFVTIVYTLVSLLGDIGKAIAIVFLVLQIAGAGGTYPVVLLPEFFQQISPFLPFTHAIGLMREAVGGCLGTCHA</sequence>
<name>A0ABU5CJE9_9BACI</name>
<dbReference type="PANTHER" id="PTHR43077:SF10">
    <property type="entry name" value="TRANSPORT PERMEASE PROTEIN"/>
    <property type="match status" value="1"/>
</dbReference>
<dbReference type="InterPro" id="IPR017501">
    <property type="entry name" value="Phage_infect_YhgE_C"/>
</dbReference>
<dbReference type="EMBL" id="JAROCA020000001">
    <property type="protein sequence ID" value="MDY0406355.1"/>
    <property type="molecule type" value="Genomic_DNA"/>
</dbReference>
<evidence type="ECO:0000256" key="5">
    <source>
        <dbReference type="SAM" id="Phobius"/>
    </source>
</evidence>
<evidence type="ECO:0000256" key="1">
    <source>
        <dbReference type="ARBA" id="ARBA00004141"/>
    </source>
</evidence>
<dbReference type="Proteomes" id="UP001228376">
    <property type="component" value="Unassembled WGS sequence"/>
</dbReference>
<dbReference type="PANTHER" id="PTHR43077">
    <property type="entry name" value="TRANSPORT PERMEASE YVFS-RELATED"/>
    <property type="match status" value="1"/>
</dbReference>
<accession>A0ABU5CJE9</accession>
<keyword evidence="8" id="KW-1185">Reference proteome</keyword>
<comment type="caution">
    <text evidence="7">The sequence shown here is derived from an EMBL/GenBank/DDBJ whole genome shotgun (WGS) entry which is preliminary data.</text>
</comment>
<protein>
    <submittedName>
        <fullName evidence="7">YhgE/Pip domain-containing protein</fullName>
    </submittedName>
</protein>
<dbReference type="RefSeq" id="WP_320384799.1">
    <property type="nucleotide sequence ID" value="NZ_JAROCA020000001.1"/>
</dbReference>
<proteinExistence type="predicted"/>
<comment type="subcellular location">
    <subcellularLocation>
        <location evidence="1">Membrane</location>
        <topology evidence="1">Multi-pass membrane protein</topology>
    </subcellularLocation>
</comment>
<organism evidence="7 8">
    <name type="scientific">Tigheibacillus jepli</name>
    <dbReference type="NCBI Taxonomy" id="3035914"/>
    <lineage>
        <taxon>Bacteria</taxon>
        <taxon>Bacillati</taxon>
        <taxon>Bacillota</taxon>
        <taxon>Bacilli</taxon>
        <taxon>Bacillales</taxon>
        <taxon>Bacillaceae</taxon>
        <taxon>Tigheibacillus</taxon>
    </lineage>
</organism>